<evidence type="ECO:0000256" key="2">
    <source>
        <dbReference type="SAM" id="Phobius"/>
    </source>
</evidence>
<keyword evidence="2" id="KW-0812">Transmembrane</keyword>
<evidence type="ECO:0000313" key="4">
    <source>
        <dbReference type="Proteomes" id="UP000056453"/>
    </source>
</evidence>
<feature type="compositionally biased region" description="Polar residues" evidence="1">
    <location>
        <begin position="127"/>
        <end position="136"/>
    </location>
</feature>
<evidence type="ECO:0000256" key="1">
    <source>
        <dbReference type="SAM" id="MobiDB-lite"/>
    </source>
</evidence>
<keyword evidence="2" id="KW-0472">Membrane</keyword>
<proteinExistence type="predicted"/>
<gene>
    <name evidence="3" type="ORF">WJ96_04035</name>
</gene>
<dbReference type="CDD" id="cd16430">
    <property type="entry name" value="TraB"/>
    <property type="match status" value="1"/>
</dbReference>
<dbReference type="InterPro" id="IPR005498">
    <property type="entry name" value="T4SS_VirB10/TraB/TrbI"/>
</dbReference>
<protein>
    <recommendedName>
        <fullName evidence="5">Conjugal transfer protein TraB</fullName>
    </recommendedName>
</protein>
<feature type="transmembrane region" description="Helical" evidence="2">
    <location>
        <begin position="40"/>
        <end position="59"/>
    </location>
</feature>
<organism evidence="3 4">
    <name type="scientific">Burkholderia ubonensis</name>
    <dbReference type="NCBI Taxonomy" id="101571"/>
    <lineage>
        <taxon>Bacteria</taxon>
        <taxon>Pseudomonadati</taxon>
        <taxon>Pseudomonadota</taxon>
        <taxon>Betaproteobacteria</taxon>
        <taxon>Burkholderiales</taxon>
        <taxon>Burkholderiaceae</taxon>
        <taxon>Burkholderia</taxon>
        <taxon>Burkholderia cepacia complex</taxon>
    </lineage>
</organism>
<feature type="compositionally biased region" description="Pro residues" evidence="1">
    <location>
        <begin position="146"/>
        <end position="162"/>
    </location>
</feature>
<evidence type="ECO:0000313" key="3">
    <source>
        <dbReference type="EMBL" id="KVP97745.1"/>
    </source>
</evidence>
<sequence>MADNNFSSANKDISIQGAKKPKVDPKAILGGMTKDVKKRWMLVGTASAISIVLLTTWMSSGKDTAAPVKKDSAVVDTSPKGISTQKDWKAQTGAEMLEIKKSLAESQAAQRELMAQMSAMRQDMAKQANQGPAQSAPTTGLNSLTLPPPPTPPASLTPPAAPTSPATSSLPAGAGVMKPIAPPEPAVAVKRSPARAFIPASTDADVAAAQKDQVIEEMVPNERKGFLPAGSFSAATLISGVEAFTGGTAQQQPQPLVIRLDANAVLPNAANYQIKGCHVLASVWGDMSAERVYGRLATLTCVDSANRLVLSEEVEGVLVDSDGKNGIRGQLLDRQGAKLARSLLAGFAQGVSSAFGAAQSTTQTTALGMTTALIGSNAAKAGAYNGASTAAQQLADFYLKQAEATMPVIAVDAGRKVSVLFTKSKALKFETTDTYRVKPKDKLMVERPGN</sequence>
<reference evidence="3 4" key="1">
    <citation type="submission" date="2015-11" db="EMBL/GenBank/DDBJ databases">
        <title>Expanding the genomic diversity of Burkholderia species for the development of highly accurate diagnostics.</title>
        <authorList>
            <person name="Sahl J."/>
            <person name="Keim P."/>
            <person name="Wagner D."/>
        </authorList>
    </citation>
    <scope>NUCLEOTIDE SEQUENCE [LARGE SCALE GENOMIC DNA]</scope>
    <source>
        <strain evidence="3 4">MSMB1808WGS</strain>
    </source>
</reference>
<feature type="compositionally biased region" description="Polar residues" evidence="1">
    <location>
        <begin position="1"/>
        <end position="13"/>
    </location>
</feature>
<evidence type="ECO:0008006" key="5">
    <source>
        <dbReference type="Google" id="ProtNLM"/>
    </source>
</evidence>
<feature type="compositionally biased region" description="Low complexity" evidence="1">
    <location>
        <begin position="163"/>
        <end position="172"/>
    </location>
</feature>
<dbReference type="Pfam" id="PF03743">
    <property type="entry name" value="TrbI"/>
    <property type="match status" value="1"/>
</dbReference>
<comment type="caution">
    <text evidence="3">The sequence shown here is derived from an EMBL/GenBank/DDBJ whole genome shotgun (WGS) entry which is preliminary data.</text>
</comment>
<dbReference type="Proteomes" id="UP000056453">
    <property type="component" value="Unassembled WGS sequence"/>
</dbReference>
<keyword evidence="2" id="KW-1133">Transmembrane helix</keyword>
<dbReference type="EMBL" id="LPBJ01000047">
    <property type="protein sequence ID" value="KVP97745.1"/>
    <property type="molecule type" value="Genomic_DNA"/>
</dbReference>
<feature type="region of interest" description="Disordered" evidence="1">
    <location>
        <begin position="1"/>
        <end position="20"/>
    </location>
</feature>
<accession>A0AAW3MVX5</accession>
<feature type="region of interest" description="Disordered" evidence="1">
    <location>
        <begin position="120"/>
        <end position="178"/>
    </location>
</feature>
<name>A0AAW3MVX5_9BURK</name>
<keyword evidence="4" id="KW-1185">Reference proteome</keyword>
<dbReference type="RefSeq" id="WP_059928168.1">
    <property type="nucleotide sequence ID" value="NZ_LPBG01000117.1"/>
</dbReference>
<dbReference type="AlphaFoldDB" id="A0AAW3MVX5"/>